<dbReference type="InterPro" id="IPR011992">
    <property type="entry name" value="EF-hand-dom_pair"/>
</dbReference>
<evidence type="ECO:0000256" key="3">
    <source>
        <dbReference type="ARBA" id="ARBA00022837"/>
    </source>
</evidence>
<gene>
    <name evidence="8" type="ORF">NLI96_g3515</name>
</gene>
<dbReference type="PROSITE" id="PS50021">
    <property type="entry name" value="CH"/>
    <property type="match status" value="2"/>
</dbReference>
<dbReference type="SUPFAM" id="SSF47473">
    <property type="entry name" value="EF-hand"/>
    <property type="match status" value="1"/>
</dbReference>
<name>A0AAD5V8Q5_9APHY</name>
<reference evidence="8" key="1">
    <citation type="submission" date="2022-07" db="EMBL/GenBank/DDBJ databases">
        <title>Genome Sequence of Physisporinus lineatus.</title>
        <authorList>
            <person name="Buettner E."/>
        </authorList>
    </citation>
    <scope>NUCLEOTIDE SEQUENCE</scope>
    <source>
        <strain evidence="8">VT162</strain>
    </source>
</reference>
<dbReference type="Gene3D" id="1.10.418.10">
    <property type="entry name" value="Calponin-like domain"/>
    <property type="match status" value="2"/>
</dbReference>
<dbReference type="InterPro" id="IPR018247">
    <property type="entry name" value="EF_Hand_1_Ca_BS"/>
</dbReference>
<keyword evidence="2" id="KW-0677">Repeat</keyword>
<dbReference type="Gene3D" id="1.20.58.60">
    <property type="match status" value="2"/>
</dbReference>
<dbReference type="InterPro" id="IPR036872">
    <property type="entry name" value="CH_dom_sf"/>
</dbReference>
<evidence type="ECO:0000256" key="4">
    <source>
        <dbReference type="ARBA" id="ARBA00023203"/>
    </source>
</evidence>
<keyword evidence="9" id="KW-1185">Reference proteome</keyword>
<sequence length="590" mass="66969">MKSLRRDLSDGVRLIQLMEIMGDTSLGRYNKKPRMKIQMAENVNMALAFISSRGVRLTNIGPEDIVGGNLKLILGMIWTIILRFSIADINEEGLSAKEGLLLWCQRKTAPYKEVDVQDFHCSWSDGLALCALIHCHRPDLIDYDKLDKSNRHANTLLAFQVAAEHLGIPQLLEVSDLCDVPRPDDRSVMTYVASYFHAFSTMDQAETVSRRVEKFAELMQSVWLSKNDYERRARSLLSSVLEIQALWAAIRFTGTYADAKEHASNFQNYKSTTKRTWVTEKQDVTSLFGNVQTKLRTYGLREYVPPPGLALADLDTAWNALLASEAKRYKAINAQIREIKETLRLKFAEVANDLESRLRQTSSALAAIEGPLEEQQDHVKQLQTQVPQLSETLTKLEDIDEECKAANVEENDYTIFTFQDLAFELELVIQSVSKKIAFIDNQIVSRNMTNLTPAQLEQFESTFRYFDKDESNTLELSEMTAALASLGIVYSDEDMDIIFDQLQQEYGAVTFEAFINLLVEITEDQTSPAQLRESFRGIAADKPFVTELDLRVAHLPQSAIDYLRQVMPSAQNGVGEPEYDYEAWLDDVFA</sequence>
<keyword evidence="3" id="KW-0106">Calcium</keyword>
<keyword evidence="4" id="KW-0009">Actin-binding</keyword>
<proteinExistence type="inferred from homology"/>
<organism evidence="8 9">
    <name type="scientific">Meripilus lineatus</name>
    <dbReference type="NCBI Taxonomy" id="2056292"/>
    <lineage>
        <taxon>Eukaryota</taxon>
        <taxon>Fungi</taxon>
        <taxon>Dikarya</taxon>
        <taxon>Basidiomycota</taxon>
        <taxon>Agaricomycotina</taxon>
        <taxon>Agaricomycetes</taxon>
        <taxon>Polyporales</taxon>
        <taxon>Meripilaceae</taxon>
        <taxon>Meripilus</taxon>
    </lineage>
</organism>
<dbReference type="InterPro" id="IPR014837">
    <property type="entry name" value="EF-hand_Ca_insen"/>
</dbReference>
<feature type="domain" description="EF-hand" evidence="7">
    <location>
        <begin position="454"/>
        <end position="489"/>
    </location>
</feature>
<comment type="caution">
    <text evidence="8">The sequence shown here is derived from an EMBL/GenBank/DDBJ whole genome shotgun (WGS) entry which is preliminary data.</text>
</comment>
<dbReference type="InterPro" id="IPR001715">
    <property type="entry name" value="CH_dom"/>
</dbReference>
<dbReference type="SMART" id="SM00033">
    <property type="entry name" value="CH"/>
    <property type="match status" value="2"/>
</dbReference>
<dbReference type="SMART" id="SM01184">
    <property type="entry name" value="efhand_Ca_insen"/>
    <property type="match status" value="1"/>
</dbReference>
<dbReference type="PROSITE" id="PS50222">
    <property type="entry name" value="EF_HAND_2"/>
    <property type="match status" value="1"/>
</dbReference>
<evidence type="ECO:0000259" key="6">
    <source>
        <dbReference type="PROSITE" id="PS50021"/>
    </source>
</evidence>
<evidence type="ECO:0000256" key="1">
    <source>
        <dbReference type="ARBA" id="ARBA00010255"/>
    </source>
</evidence>
<dbReference type="FunFam" id="1.10.418.10:FF:000030">
    <property type="entry name" value="Related to alpha-actinin"/>
    <property type="match status" value="1"/>
</dbReference>
<dbReference type="GO" id="GO:0003779">
    <property type="term" value="F:actin binding"/>
    <property type="evidence" value="ECO:0007669"/>
    <property type="project" value="UniProtKB-KW"/>
</dbReference>
<dbReference type="PROSITE" id="PS00018">
    <property type="entry name" value="EF_HAND_1"/>
    <property type="match status" value="1"/>
</dbReference>
<accession>A0AAD5V8Q5</accession>
<dbReference type="Pfam" id="PF00307">
    <property type="entry name" value="CH"/>
    <property type="match status" value="2"/>
</dbReference>
<feature type="domain" description="Calponin-homology (CH)" evidence="6">
    <location>
        <begin position="1"/>
        <end position="85"/>
    </location>
</feature>
<dbReference type="EMBL" id="JANAWD010000091">
    <property type="protein sequence ID" value="KAJ3487467.1"/>
    <property type="molecule type" value="Genomic_DNA"/>
</dbReference>
<comment type="similarity">
    <text evidence="1">Belongs to the alpha-actinin family.</text>
</comment>
<dbReference type="Pfam" id="PF08726">
    <property type="entry name" value="EFhand_Ca_insen"/>
    <property type="match status" value="1"/>
</dbReference>
<protein>
    <recommendedName>
        <fullName evidence="10">Actinin-like protein</fullName>
    </recommendedName>
</protein>
<dbReference type="InterPro" id="IPR001589">
    <property type="entry name" value="Actinin_actin-bd_CS"/>
</dbReference>
<evidence type="ECO:0000256" key="5">
    <source>
        <dbReference type="SAM" id="Coils"/>
    </source>
</evidence>
<evidence type="ECO:0008006" key="10">
    <source>
        <dbReference type="Google" id="ProtNLM"/>
    </source>
</evidence>
<dbReference type="PROSITE" id="PS00020">
    <property type="entry name" value="ACTININ_2"/>
    <property type="match status" value="1"/>
</dbReference>
<dbReference type="AlphaFoldDB" id="A0AAD5V8Q5"/>
<dbReference type="SUPFAM" id="SSF46966">
    <property type="entry name" value="Spectrin repeat"/>
    <property type="match status" value="2"/>
</dbReference>
<keyword evidence="5" id="KW-0175">Coiled coil</keyword>
<evidence type="ECO:0000259" key="7">
    <source>
        <dbReference type="PROSITE" id="PS50222"/>
    </source>
</evidence>
<evidence type="ECO:0000256" key="2">
    <source>
        <dbReference type="ARBA" id="ARBA00022737"/>
    </source>
</evidence>
<dbReference type="SUPFAM" id="SSF47576">
    <property type="entry name" value="Calponin-homology domain, CH-domain"/>
    <property type="match status" value="1"/>
</dbReference>
<evidence type="ECO:0000313" key="8">
    <source>
        <dbReference type="EMBL" id="KAJ3487467.1"/>
    </source>
</evidence>
<dbReference type="Gene3D" id="1.10.238.10">
    <property type="entry name" value="EF-hand"/>
    <property type="match status" value="2"/>
</dbReference>
<dbReference type="Proteomes" id="UP001212997">
    <property type="component" value="Unassembled WGS sequence"/>
</dbReference>
<evidence type="ECO:0000313" key="9">
    <source>
        <dbReference type="Proteomes" id="UP001212997"/>
    </source>
</evidence>
<dbReference type="InterPro" id="IPR002048">
    <property type="entry name" value="EF_hand_dom"/>
</dbReference>
<feature type="coiled-coil region" evidence="5">
    <location>
        <begin position="372"/>
        <end position="409"/>
    </location>
</feature>
<dbReference type="PANTHER" id="PTHR11915">
    <property type="entry name" value="SPECTRIN/FILAMIN RELATED CYTOSKELETAL PROTEIN"/>
    <property type="match status" value="1"/>
</dbReference>
<dbReference type="GO" id="GO:0005509">
    <property type="term" value="F:calcium ion binding"/>
    <property type="evidence" value="ECO:0007669"/>
    <property type="project" value="InterPro"/>
</dbReference>
<dbReference type="FunFam" id="1.10.238.10:FF:000097">
    <property type="entry name" value="Alpha-actinin, sarcomeric (F-actin cross linking protein)"/>
    <property type="match status" value="1"/>
</dbReference>
<feature type="domain" description="Calponin-homology (CH)" evidence="6">
    <location>
        <begin position="94"/>
        <end position="200"/>
    </location>
</feature>